<protein>
    <submittedName>
        <fullName evidence="2">Unplaced genomic scaffold scaffold_54, whole genome shotgun sequence</fullName>
    </submittedName>
</protein>
<dbReference type="Proteomes" id="UP000054018">
    <property type="component" value="Unassembled WGS sequence"/>
</dbReference>
<dbReference type="STRING" id="765257.A0A0C9ZS38"/>
<gene>
    <name evidence="2" type="ORF">PISMIDRAFT_498757</name>
</gene>
<proteinExistence type="predicted"/>
<keyword evidence="3" id="KW-1185">Reference proteome</keyword>
<organism evidence="2 3">
    <name type="scientific">Pisolithus microcarpus 441</name>
    <dbReference type="NCBI Taxonomy" id="765257"/>
    <lineage>
        <taxon>Eukaryota</taxon>
        <taxon>Fungi</taxon>
        <taxon>Dikarya</taxon>
        <taxon>Basidiomycota</taxon>
        <taxon>Agaricomycotina</taxon>
        <taxon>Agaricomycetes</taxon>
        <taxon>Agaricomycetidae</taxon>
        <taxon>Boletales</taxon>
        <taxon>Sclerodermatineae</taxon>
        <taxon>Pisolithaceae</taxon>
        <taxon>Pisolithus</taxon>
    </lineage>
</organism>
<dbReference type="InterPro" id="IPR010730">
    <property type="entry name" value="HET"/>
</dbReference>
<dbReference type="PANTHER" id="PTHR10622:SF10">
    <property type="entry name" value="HET DOMAIN-CONTAINING PROTEIN"/>
    <property type="match status" value="1"/>
</dbReference>
<reference evidence="3" key="2">
    <citation type="submission" date="2015-01" db="EMBL/GenBank/DDBJ databases">
        <title>Evolutionary Origins and Diversification of the Mycorrhizal Mutualists.</title>
        <authorList>
            <consortium name="DOE Joint Genome Institute"/>
            <consortium name="Mycorrhizal Genomics Consortium"/>
            <person name="Kohler A."/>
            <person name="Kuo A."/>
            <person name="Nagy L.G."/>
            <person name="Floudas D."/>
            <person name="Copeland A."/>
            <person name="Barry K.W."/>
            <person name="Cichocki N."/>
            <person name="Veneault-Fourrey C."/>
            <person name="LaButti K."/>
            <person name="Lindquist E.A."/>
            <person name="Lipzen A."/>
            <person name="Lundell T."/>
            <person name="Morin E."/>
            <person name="Murat C."/>
            <person name="Riley R."/>
            <person name="Ohm R."/>
            <person name="Sun H."/>
            <person name="Tunlid A."/>
            <person name="Henrissat B."/>
            <person name="Grigoriev I.V."/>
            <person name="Hibbett D.S."/>
            <person name="Martin F."/>
        </authorList>
    </citation>
    <scope>NUCLEOTIDE SEQUENCE [LARGE SCALE GENOMIC DNA]</scope>
    <source>
        <strain evidence="3">441</strain>
    </source>
</reference>
<feature type="domain" description="Heterokaryon incompatibility" evidence="1">
    <location>
        <begin position="37"/>
        <end position="139"/>
    </location>
</feature>
<name>A0A0C9ZS38_9AGAM</name>
<evidence type="ECO:0000259" key="1">
    <source>
        <dbReference type="Pfam" id="PF06985"/>
    </source>
</evidence>
<dbReference type="Pfam" id="PF06985">
    <property type="entry name" value="HET"/>
    <property type="match status" value="1"/>
</dbReference>
<dbReference type="EMBL" id="KN833738">
    <property type="protein sequence ID" value="KIK22563.1"/>
    <property type="molecule type" value="Genomic_DNA"/>
</dbReference>
<evidence type="ECO:0000313" key="3">
    <source>
        <dbReference type="Proteomes" id="UP000054018"/>
    </source>
</evidence>
<dbReference type="HOGENOM" id="CLU_000288_138_12_1"/>
<accession>A0A0C9ZS38</accession>
<dbReference type="OrthoDB" id="2663903at2759"/>
<sequence>MRLIDVVTFLDLDAGNTGPDAQLLVEFNGPKLANVAYATLSHCWGDPEDEVHYTEMDSLTKMDLAARGKMRERGGYHKIRESCLQARRDDLLWLWVDTCCIDKRSSAEFSEAINSMYVRYENSDRCYAFLHDVDTDALPTKPDNHKFNKSNGWPKWFSSGWTLQELIAPKDVRFFNQNWEYIASKRGSARVLSGITRIPVNVLQEGFSRSSTSVAQIMSWAADRTTTREEDRAYSLLGLLGMHMSILYGEGKNTFLRLQLGVKRTTDDQSISAWSRTEETGSAGGFLANDPDSFQFRDCSSVVQIEPNDMLRILERHFSKRQLRKLAFFAEERLLRTFAITHMGGIQTWLPLKSKRRSGDSEFFSVMLACYNLERGGRKDPVTITIRQFNGIPSKHLSSPRAVEDRTTSFEFKSILLPYRNNIDQPNIMRGPSRMQACSDLPGDVTVNLAGPLQILLEDIKDDNVIVVLGAAGSGKSKVG</sequence>
<dbReference type="AlphaFoldDB" id="A0A0C9ZS38"/>
<evidence type="ECO:0000313" key="2">
    <source>
        <dbReference type="EMBL" id="KIK22563.1"/>
    </source>
</evidence>
<reference evidence="2 3" key="1">
    <citation type="submission" date="2014-04" db="EMBL/GenBank/DDBJ databases">
        <authorList>
            <consortium name="DOE Joint Genome Institute"/>
            <person name="Kuo A."/>
            <person name="Kohler A."/>
            <person name="Costa M.D."/>
            <person name="Nagy L.G."/>
            <person name="Floudas D."/>
            <person name="Copeland A."/>
            <person name="Barry K.W."/>
            <person name="Cichocki N."/>
            <person name="Veneault-Fourrey C."/>
            <person name="LaButti K."/>
            <person name="Lindquist E.A."/>
            <person name="Lipzen A."/>
            <person name="Lundell T."/>
            <person name="Morin E."/>
            <person name="Murat C."/>
            <person name="Sun H."/>
            <person name="Tunlid A."/>
            <person name="Henrissat B."/>
            <person name="Grigoriev I.V."/>
            <person name="Hibbett D.S."/>
            <person name="Martin F."/>
            <person name="Nordberg H.P."/>
            <person name="Cantor M.N."/>
            <person name="Hua S.X."/>
        </authorList>
    </citation>
    <scope>NUCLEOTIDE SEQUENCE [LARGE SCALE GENOMIC DNA]</scope>
    <source>
        <strain evidence="2 3">441</strain>
    </source>
</reference>
<dbReference type="PANTHER" id="PTHR10622">
    <property type="entry name" value="HET DOMAIN-CONTAINING PROTEIN"/>
    <property type="match status" value="1"/>
</dbReference>